<gene>
    <name evidence="1" type="ORF">E0H92_38670</name>
</gene>
<comment type="caution">
    <text evidence="1">The sequence shown here is derived from an EMBL/GenBank/DDBJ whole genome shotgun (WGS) entry which is preliminary data.</text>
</comment>
<reference evidence="1 2" key="1">
    <citation type="submission" date="2019-02" db="EMBL/GenBank/DDBJ databases">
        <title>Kribbella capetownensis sp. nov. and Kribbella speibonae sp. nov., isolated from soil.</title>
        <authorList>
            <person name="Curtis S.M."/>
            <person name="Norton I."/>
            <person name="Everest G.J."/>
            <person name="Meyers P.R."/>
        </authorList>
    </citation>
    <scope>NUCLEOTIDE SEQUENCE [LARGE SCALE GENOMIC DNA]</scope>
    <source>
        <strain evidence="1 2">YM55</strain>
    </source>
</reference>
<dbReference type="AlphaFoldDB" id="A0A4R0IG31"/>
<dbReference type="EMBL" id="SJKC01000007">
    <property type="protein sequence ID" value="TCC31014.1"/>
    <property type="molecule type" value="Genomic_DNA"/>
</dbReference>
<protein>
    <submittedName>
        <fullName evidence="1">Uncharacterized protein</fullName>
    </submittedName>
</protein>
<proteinExistence type="predicted"/>
<sequence length="76" mass="8216">MVRRTGQAMTMGMDDPFLRALDAEVEADIQLNAAGTPPADEPPSEWLLDPYEVQAEAADLNSLHSAIEALETDSES</sequence>
<dbReference type="Proteomes" id="UP000294225">
    <property type="component" value="Unassembled WGS sequence"/>
</dbReference>
<accession>A0A4R0IG31</accession>
<evidence type="ECO:0000313" key="1">
    <source>
        <dbReference type="EMBL" id="TCC31014.1"/>
    </source>
</evidence>
<organism evidence="1 2">
    <name type="scientific">Kribbella speibonae</name>
    <dbReference type="NCBI Taxonomy" id="1572660"/>
    <lineage>
        <taxon>Bacteria</taxon>
        <taxon>Bacillati</taxon>
        <taxon>Actinomycetota</taxon>
        <taxon>Actinomycetes</taxon>
        <taxon>Propionibacteriales</taxon>
        <taxon>Kribbellaceae</taxon>
        <taxon>Kribbella</taxon>
    </lineage>
</organism>
<name>A0A4R0IG31_9ACTN</name>
<evidence type="ECO:0000313" key="2">
    <source>
        <dbReference type="Proteomes" id="UP000294225"/>
    </source>
</evidence>